<feature type="transmembrane region" description="Helical" evidence="1">
    <location>
        <begin position="110"/>
        <end position="128"/>
    </location>
</feature>
<feature type="transmembrane region" description="Helical" evidence="1">
    <location>
        <begin position="82"/>
        <end position="104"/>
    </location>
</feature>
<dbReference type="Proteomes" id="UP000774699">
    <property type="component" value="Unassembled WGS sequence"/>
</dbReference>
<keyword evidence="1" id="KW-1133">Transmembrane helix</keyword>
<feature type="transmembrane region" description="Helical" evidence="1">
    <location>
        <begin position="140"/>
        <end position="157"/>
    </location>
</feature>
<protein>
    <submittedName>
        <fullName evidence="2">Uncharacterized protein</fullName>
    </submittedName>
</protein>
<organism evidence="2 3">
    <name type="scientific">Candidatus Iainarchaeum sp</name>
    <dbReference type="NCBI Taxonomy" id="3101447"/>
    <lineage>
        <taxon>Archaea</taxon>
        <taxon>Candidatus Iainarchaeota</taxon>
        <taxon>Candidatus Iainarchaeia</taxon>
        <taxon>Candidatus Iainarchaeales</taxon>
        <taxon>Candidatus Iainarchaeaceae</taxon>
        <taxon>Candidatus Iainarchaeum</taxon>
    </lineage>
</organism>
<feature type="transmembrane region" description="Helical" evidence="1">
    <location>
        <begin position="177"/>
        <end position="199"/>
    </location>
</feature>
<keyword evidence="1" id="KW-0812">Transmembrane</keyword>
<reference evidence="2" key="1">
    <citation type="submission" date="2019-03" db="EMBL/GenBank/DDBJ databases">
        <title>Lake Tanganyika Metagenome-Assembled Genomes (MAGs).</title>
        <authorList>
            <person name="Tran P."/>
        </authorList>
    </citation>
    <scope>NUCLEOTIDE SEQUENCE</scope>
    <source>
        <strain evidence="2">M_DeepCast_50m_m2_156</strain>
    </source>
</reference>
<evidence type="ECO:0000256" key="1">
    <source>
        <dbReference type="SAM" id="Phobius"/>
    </source>
</evidence>
<dbReference type="EMBL" id="VGJJ01000040">
    <property type="protein sequence ID" value="MBM3282521.1"/>
    <property type="molecule type" value="Genomic_DNA"/>
</dbReference>
<keyword evidence="1" id="KW-0472">Membrane</keyword>
<accession>A0A8T4C7U7</accession>
<evidence type="ECO:0000313" key="2">
    <source>
        <dbReference type="EMBL" id="MBM3282521.1"/>
    </source>
</evidence>
<name>A0A8T4C7U7_9ARCH</name>
<gene>
    <name evidence="2" type="ORF">FJY86_04255</name>
</gene>
<dbReference type="AlphaFoldDB" id="A0A8T4C7U7"/>
<proteinExistence type="predicted"/>
<sequence length="210" mass="23753">MSTLPAIDAVVNALFNFSFRDAVGWTASGVALALYVLLIYHFYQFVAKRDIFEKHLTFTHPGVVGLLEDIILGFLRLVKYGIMFPIISFVWFLGFSALLFVIVQNQTLEQTTLVAIALITGARVLSYYRKDAAQELAKTLPIVILGAALIEPNFFHFDQLYTRLFALPGLSITLLHFVVYLSGLEMVLRFLLYVKLAIWNDPLSQSTRKK</sequence>
<comment type="caution">
    <text evidence="2">The sequence shown here is derived from an EMBL/GenBank/DDBJ whole genome shotgun (WGS) entry which is preliminary data.</text>
</comment>
<feature type="transmembrane region" description="Helical" evidence="1">
    <location>
        <begin position="22"/>
        <end position="43"/>
    </location>
</feature>
<evidence type="ECO:0000313" key="3">
    <source>
        <dbReference type="Proteomes" id="UP000774699"/>
    </source>
</evidence>